<dbReference type="CDD" id="cd07253">
    <property type="entry name" value="GLOD5"/>
    <property type="match status" value="1"/>
</dbReference>
<reference evidence="2 3" key="1">
    <citation type="submission" date="2020-08" db="EMBL/GenBank/DDBJ databases">
        <title>Genomic Encyclopedia of Type Strains, Phase IV (KMG-IV): sequencing the most valuable type-strain genomes for metagenomic binning, comparative biology and taxonomic classification.</title>
        <authorList>
            <person name="Goeker M."/>
        </authorList>
    </citation>
    <scope>NUCLEOTIDE SEQUENCE [LARGE SCALE GENOMIC DNA]</scope>
    <source>
        <strain evidence="2 3">DSM 107085</strain>
    </source>
</reference>
<sequence length="151" mass="16243">MPDTAFSIDHLDHLVIAVTDVETSMAFYQRVLGMRRIEFGAGRLALGFGDQKINVKPWTPALADLPCEAARPTPGSADLCLITTTPIATVMQHLARCGVPLDGPAPVQRTGARARLLSVYFRDPDGNLIEVSNELGNAMRSDDDTQAAVPV</sequence>
<dbReference type="PROSITE" id="PS51819">
    <property type="entry name" value="VOC"/>
    <property type="match status" value="1"/>
</dbReference>
<dbReference type="InterPro" id="IPR004360">
    <property type="entry name" value="Glyas_Fos-R_dOase_dom"/>
</dbReference>
<proteinExistence type="predicted"/>
<feature type="domain" description="VOC" evidence="1">
    <location>
        <begin position="10"/>
        <end position="134"/>
    </location>
</feature>
<keyword evidence="2" id="KW-0223">Dioxygenase</keyword>
<dbReference type="InterPro" id="IPR037523">
    <property type="entry name" value="VOC_core"/>
</dbReference>
<dbReference type="Proteomes" id="UP000560000">
    <property type="component" value="Unassembled WGS sequence"/>
</dbReference>
<evidence type="ECO:0000313" key="3">
    <source>
        <dbReference type="Proteomes" id="UP000560000"/>
    </source>
</evidence>
<name>A0A841KNC7_9GAMM</name>
<dbReference type="InterPro" id="IPR029068">
    <property type="entry name" value="Glyas_Bleomycin-R_OHBP_Dase"/>
</dbReference>
<accession>A0A841KNC7</accession>
<dbReference type="Gene3D" id="3.10.180.10">
    <property type="entry name" value="2,3-Dihydroxybiphenyl 1,2-Dioxygenase, domain 1"/>
    <property type="match status" value="1"/>
</dbReference>
<dbReference type="EMBL" id="JACHET010000001">
    <property type="protein sequence ID" value="MBB6185349.1"/>
    <property type="molecule type" value="Genomic_DNA"/>
</dbReference>
<comment type="caution">
    <text evidence="2">The sequence shown here is derived from an EMBL/GenBank/DDBJ whole genome shotgun (WGS) entry which is preliminary data.</text>
</comment>
<evidence type="ECO:0000313" key="2">
    <source>
        <dbReference type="EMBL" id="MBB6185349.1"/>
    </source>
</evidence>
<dbReference type="GO" id="GO:0016829">
    <property type="term" value="F:lyase activity"/>
    <property type="evidence" value="ECO:0007669"/>
    <property type="project" value="UniProtKB-KW"/>
</dbReference>
<dbReference type="PANTHER" id="PTHR21366">
    <property type="entry name" value="GLYOXALASE FAMILY PROTEIN"/>
    <property type="match status" value="1"/>
</dbReference>
<protein>
    <submittedName>
        <fullName evidence="2">Catechol 2,3-dioxygenase-like lactoylglutathione lyase family enzyme</fullName>
    </submittedName>
</protein>
<dbReference type="OrthoDB" id="9812656at2"/>
<dbReference type="SUPFAM" id="SSF54593">
    <property type="entry name" value="Glyoxalase/Bleomycin resistance protein/Dihydroxybiphenyl dioxygenase"/>
    <property type="match status" value="1"/>
</dbReference>
<dbReference type="GO" id="GO:0051213">
    <property type="term" value="F:dioxygenase activity"/>
    <property type="evidence" value="ECO:0007669"/>
    <property type="project" value="UniProtKB-KW"/>
</dbReference>
<dbReference type="AlphaFoldDB" id="A0A841KNC7"/>
<keyword evidence="2" id="KW-0456">Lyase</keyword>
<evidence type="ECO:0000259" key="1">
    <source>
        <dbReference type="PROSITE" id="PS51819"/>
    </source>
</evidence>
<organism evidence="2 3">
    <name type="scientific">Oleiagrimonas soli</name>
    <dbReference type="NCBI Taxonomy" id="1543381"/>
    <lineage>
        <taxon>Bacteria</taxon>
        <taxon>Pseudomonadati</taxon>
        <taxon>Pseudomonadota</taxon>
        <taxon>Gammaproteobacteria</taxon>
        <taxon>Lysobacterales</taxon>
        <taxon>Rhodanobacteraceae</taxon>
        <taxon>Oleiagrimonas</taxon>
    </lineage>
</organism>
<dbReference type="RefSeq" id="WP_052395080.1">
    <property type="nucleotide sequence ID" value="NZ_JACHET010000001.1"/>
</dbReference>
<gene>
    <name evidence="2" type="ORF">HNQ86_002694</name>
</gene>
<dbReference type="PANTHER" id="PTHR21366:SF14">
    <property type="entry name" value="GLYOXALASE DOMAIN-CONTAINING PROTEIN 5"/>
    <property type="match status" value="1"/>
</dbReference>
<dbReference type="InterPro" id="IPR050383">
    <property type="entry name" value="GlyoxalaseI/FosfomycinResist"/>
</dbReference>
<dbReference type="Pfam" id="PF00903">
    <property type="entry name" value="Glyoxalase"/>
    <property type="match status" value="1"/>
</dbReference>
<keyword evidence="2" id="KW-0560">Oxidoreductase</keyword>